<dbReference type="EMBL" id="JBBPEH010000004">
    <property type="protein sequence ID" value="KAK7539499.1"/>
    <property type="molecule type" value="Genomic_DNA"/>
</dbReference>
<evidence type="ECO:0000256" key="1">
    <source>
        <dbReference type="SAM" id="MobiDB-lite"/>
    </source>
</evidence>
<protein>
    <submittedName>
        <fullName evidence="2">Uncharacterized protein</fullName>
    </submittedName>
</protein>
<reference evidence="2 3" key="1">
    <citation type="submission" date="2024-04" db="EMBL/GenBank/DDBJ databases">
        <title>Phyllosticta paracitricarpa is synonymous to the EU quarantine fungus P. citricarpa based on phylogenomic analyses.</title>
        <authorList>
            <consortium name="Lawrence Berkeley National Laboratory"/>
            <person name="Van ingen-buijs V.A."/>
            <person name="Van westerhoven A.C."/>
            <person name="Haridas S."/>
            <person name="Skiadas P."/>
            <person name="Martin F."/>
            <person name="Groenewald J.Z."/>
            <person name="Crous P.W."/>
            <person name="Seidl M.F."/>
        </authorList>
    </citation>
    <scope>NUCLEOTIDE SEQUENCE [LARGE SCALE GENOMIC DNA]</scope>
    <source>
        <strain evidence="2 3">CPC 17464</strain>
    </source>
</reference>
<comment type="caution">
    <text evidence="2">The sequence shown here is derived from an EMBL/GenBank/DDBJ whole genome shotgun (WGS) entry which is preliminary data.</text>
</comment>
<keyword evidence="3" id="KW-1185">Reference proteome</keyword>
<sequence length="211" mass="23429">MQAPGAVEHYVCSLMVPRKMHAPTHDPQRWLGTAWPAKDMQEQPSGTSFCDDLLPVSRCLFSIFSVCRLDEKTSTFGTSSRAGELAGPASTTRRATSAMSQLTMAQLQAPVSEPMTRPPRSKDSVACYLWPILLRTSPDRLFFSTCSSPQMPPCIPVQAKRRGNKDTPASRNQPTNPNPSSAFYLPSVSPRHRGRWHSLLFTGTNHEQKTR</sequence>
<evidence type="ECO:0000313" key="3">
    <source>
        <dbReference type="Proteomes" id="UP001360953"/>
    </source>
</evidence>
<dbReference type="GeneID" id="92027988"/>
<accession>A0ABR1LWD1</accession>
<evidence type="ECO:0000313" key="2">
    <source>
        <dbReference type="EMBL" id="KAK7539499.1"/>
    </source>
</evidence>
<proteinExistence type="predicted"/>
<dbReference type="Proteomes" id="UP001360953">
    <property type="component" value="Unassembled WGS sequence"/>
</dbReference>
<dbReference type="RefSeq" id="XP_066656770.1">
    <property type="nucleotide sequence ID" value="XM_066795082.1"/>
</dbReference>
<organism evidence="2 3">
    <name type="scientific">Phyllosticta citribraziliensis</name>
    <dbReference type="NCBI Taxonomy" id="989973"/>
    <lineage>
        <taxon>Eukaryota</taxon>
        <taxon>Fungi</taxon>
        <taxon>Dikarya</taxon>
        <taxon>Ascomycota</taxon>
        <taxon>Pezizomycotina</taxon>
        <taxon>Dothideomycetes</taxon>
        <taxon>Dothideomycetes incertae sedis</taxon>
        <taxon>Botryosphaeriales</taxon>
        <taxon>Phyllostictaceae</taxon>
        <taxon>Phyllosticta</taxon>
    </lineage>
</organism>
<name>A0ABR1LWD1_9PEZI</name>
<gene>
    <name evidence="2" type="ORF">J3D65DRAFT_281711</name>
</gene>
<feature type="region of interest" description="Disordered" evidence="1">
    <location>
        <begin position="154"/>
        <end position="189"/>
    </location>
</feature>
<feature type="compositionally biased region" description="Polar residues" evidence="1">
    <location>
        <begin position="167"/>
        <end position="181"/>
    </location>
</feature>